<evidence type="ECO:0000259" key="2">
    <source>
        <dbReference type="Pfam" id="PF01266"/>
    </source>
</evidence>
<name>A0A2N9JI17_9ACTN</name>
<organism evidence="3 4">
    <name type="scientific">Micropruina glycogenica</name>
    <dbReference type="NCBI Taxonomy" id="75385"/>
    <lineage>
        <taxon>Bacteria</taxon>
        <taxon>Bacillati</taxon>
        <taxon>Actinomycetota</taxon>
        <taxon>Actinomycetes</taxon>
        <taxon>Propionibacteriales</taxon>
        <taxon>Nocardioidaceae</taxon>
        <taxon>Micropruina</taxon>
    </lineage>
</organism>
<reference evidence="3 4" key="1">
    <citation type="submission" date="2018-02" db="EMBL/GenBank/DDBJ databases">
        <authorList>
            <person name="Cohen D.B."/>
            <person name="Kent A.D."/>
        </authorList>
    </citation>
    <scope>NUCLEOTIDE SEQUENCE [LARGE SCALE GENOMIC DNA]</scope>
    <source>
        <strain evidence="3">1</strain>
    </source>
</reference>
<dbReference type="Proteomes" id="UP000238164">
    <property type="component" value="Chromosome 1"/>
</dbReference>
<dbReference type="InterPro" id="IPR006076">
    <property type="entry name" value="FAD-dep_OxRdtase"/>
</dbReference>
<sequence length="438" mass="47342">MSEAPIAVIGGSLAGLAAAARLAKQRHRVVLFEAGDTLGGRWAQPGVLPPVITLPAPWRDLFRKSGRPFDAELARTGHALVPAPPAVHHFADGGTLTLPTDRGDQWAALTAAWGRPAATRWRDLLDDLDERWQILRRLGLEDEFTDADLTPQRRARLGLNHSVKHLARGIDHPQAAALIRSTAWRIGSDPARTPGFVAVRLALERTFGRWQLTRDGAPVPGTDLLDLLAARLTLRGVEFRLGEPVTALRPGVVVTEGGEVAVRAMVTAVNPWEHRHLTGQPEPWWRRTKPALAPRVRVSSADSVSSGTADDAQTHTVFAGGGPKPGTVPELWPNVVETVIHGPSGPRVEYRLPGQVITHDFTRAEAEPGFGTRWTSPRTWLQLPPLRTGDPGTVTASASSRGGNDPWAQLLSGALATYVLHENLTGADIRPTNKAVRP</sequence>
<dbReference type="PANTHER" id="PTHR43734:SF1">
    <property type="entry name" value="PHYTOENE DESATURASE"/>
    <property type="match status" value="1"/>
</dbReference>
<evidence type="ECO:0000256" key="1">
    <source>
        <dbReference type="SAM" id="MobiDB-lite"/>
    </source>
</evidence>
<feature type="domain" description="FAD dependent oxidoreductase" evidence="2">
    <location>
        <begin position="6"/>
        <end position="274"/>
    </location>
</feature>
<protein>
    <submittedName>
        <fullName evidence="3">NAD(P)-binding Rossmann-like domain-containing protein</fullName>
    </submittedName>
</protein>
<dbReference type="Pfam" id="PF01266">
    <property type="entry name" value="DAO"/>
    <property type="match status" value="1"/>
</dbReference>
<dbReference type="OrthoDB" id="9774675at2"/>
<dbReference type="SUPFAM" id="SSF51905">
    <property type="entry name" value="FAD/NAD(P)-binding domain"/>
    <property type="match status" value="1"/>
</dbReference>
<evidence type="ECO:0000313" key="3">
    <source>
        <dbReference type="EMBL" id="SPD87151.1"/>
    </source>
</evidence>
<keyword evidence="4" id="KW-1185">Reference proteome</keyword>
<evidence type="ECO:0000313" key="4">
    <source>
        <dbReference type="Proteomes" id="UP000238164"/>
    </source>
</evidence>
<gene>
    <name evidence="3" type="ORF">MPLG2_2121</name>
</gene>
<dbReference type="InterPro" id="IPR036188">
    <property type="entry name" value="FAD/NAD-bd_sf"/>
</dbReference>
<feature type="region of interest" description="Disordered" evidence="1">
    <location>
        <begin position="300"/>
        <end position="325"/>
    </location>
</feature>
<dbReference type="EMBL" id="LT985188">
    <property type="protein sequence ID" value="SPD87151.1"/>
    <property type="molecule type" value="Genomic_DNA"/>
</dbReference>
<feature type="compositionally biased region" description="Low complexity" evidence="1">
    <location>
        <begin position="300"/>
        <end position="311"/>
    </location>
</feature>
<accession>A0A2N9JI17</accession>
<dbReference type="AlphaFoldDB" id="A0A2N9JI17"/>
<dbReference type="KEGG" id="mgg:MPLG2_2121"/>
<proteinExistence type="predicted"/>
<dbReference type="Gene3D" id="3.50.50.60">
    <property type="entry name" value="FAD/NAD(P)-binding domain"/>
    <property type="match status" value="2"/>
</dbReference>
<dbReference type="PANTHER" id="PTHR43734">
    <property type="entry name" value="PHYTOENE DESATURASE"/>
    <property type="match status" value="1"/>
</dbReference>